<keyword evidence="3" id="KW-1185">Reference proteome</keyword>
<evidence type="ECO:0000313" key="3">
    <source>
        <dbReference type="Proteomes" id="UP001156951"/>
    </source>
</evidence>
<reference evidence="2 3" key="1">
    <citation type="submission" date="2022-05" db="EMBL/GenBank/DDBJ databases">
        <title>Diverse viruses of marine archaea discovered using metagenomics.</title>
        <authorList>
            <person name="Zhou Y."/>
        </authorList>
    </citation>
    <scope>NUCLEOTIDE SEQUENCE [LARGE SCALE GENOMIC DNA]</scope>
    <source>
        <strain evidence="2">YSH_1032793</strain>
    </source>
</reference>
<protein>
    <submittedName>
        <fullName evidence="2">Lower tail fiber</fullName>
    </submittedName>
</protein>
<sequence length="93" mass="10909">MSLSDIEKIILQELNTIKSNQEEHRQYFERRMDETCNTLTELGTSYDTHLETEKNKLIEHQTRIDNKYKKITVVLGLISGLSVVLGFSKYFIQ</sequence>
<evidence type="ECO:0000256" key="1">
    <source>
        <dbReference type="SAM" id="Phobius"/>
    </source>
</evidence>
<keyword evidence="1" id="KW-0472">Membrane</keyword>
<dbReference type="EMBL" id="ON649698">
    <property type="protein sequence ID" value="UVF62239.1"/>
    <property type="molecule type" value="Genomic_DNA"/>
</dbReference>
<feature type="transmembrane region" description="Helical" evidence="1">
    <location>
        <begin position="71"/>
        <end position="92"/>
    </location>
</feature>
<keyword evidence="1" id="KW-1133">Transmembrane helix</keyword>
<proteinExistence type="predicted"/>
<keyword evidence="1" id="KW-0812">Transmembrane</keyword>
<name>A0A976UAD1_9CAUD</name>
<organism evidence="2 3">
    <name type="scientific">Nitrososphaeria virus YSH_1032793</name>
    <dbReference type="NCBI Taxonomy" id="3071320"/>
    <lineage>
        <taxon>Viruses</taxon>
        <taxon>Duplodnaviria</taxon>
        <taxon>Heunggongvirae</taxon>
        <taxon>Uroviricota</taxon>
        <taxon>Caudoviricetes</taxon>
        <taxon>Juravirales</taxon>
        <taxon>Yanlukaviridae</taxon>
        <taxon>Sweetvirus</taxon>
        <taxon>Sweetvirus yangshanense</taxon>
    </lineage>
</organism>
<accession>A0A976UAD1</accession>
<dbReference type="Proteomes" id="UP001156951">
    <property type="component" value="Segment"/>
</dbReference>
<evidence type="ECO:0000313" key="2">
    <source>
        <dbReference type="EMBL" id="UVF62239.1"/>
    </source>
</evidence>